<organism evidence="2 3">
    <name type="scientific">Lignipirellula cremea</name>
    <dbReference type="NCBI Taxonomy" id="2528010"/>
    <lineage>
        <taxon>Bacteria</taxon>
        <taxon>Pseudomonadati</taxon>
        <taxon>Planctomycetota</taxon>
        <taxon>Planctomycetia</taxon>
        <taxon>Pirellulales</taxon>
        <taxon>Pirellulaceae</taxon>
        <taxon>Lignipirellula</taxon>
    </lineage>
</organism>
<reference evidence="2 3" key="1">
    <citation type="submission" date="2019-02" db="EMBL/GenBank/DDBJ databases">
        <title>Deep-cultivation of Planctomycetes and their phenomic and genomic characterization uncovers novel biology.</title>
        <authorList>
            <person name="Wiegand S."/>
            <person name="Jogler M."/>
            <person name="Boedeker C."/>
            <person name="Pinto D."/>
            <person name="Vollmers J."/>
            <person name="Rivas-Marin E."/>
            <person name="Kohn T."/>
            <person name="Peeters S.H."/>
            <person name="Heuer A."/>
            <person name="Rast P."/>
            <person name="Oberbeckmann S."/>
            <person name="Bunk B."/>
            <person name="Jeske O."/>
            <person name="Meyerdierks A."/>
            <person name="Storesund J.E."/>
            <person name="Kallscheuer N."/>
            <person name="Luecker S."/>
            <person name="Lage O.M."/>
            <person name="Pohl T."/>
            <person name="Merkel B.J."/>
            <person name="Hornburger P."/>
            <person name="Mueller R.-W."/>
            <person name="Bruemmer F."/>
            <person name="Labrenz M."/>
            <person name="Spormann A.M."/>
            <person name="Op den Camp H."/>
            <person name="Overmann J."/>
            <person name="Amann R."/>
            <person name="Jetten M.S.M."/>
            <person name="Mascher T."/>
            <person name="Medema M.H."/>
            <person name="Devos D.P."/>
            <person name="Kaster A.-K."/>
            <person name="Ovreas L."/>
            <person name="Rohde M."/>
            <person name="Galperin M.Y."/>
            <person name="Jogler C."/>
        </authorList>
    </citation>
    <scope>NUCLEOTIDE SEQUENCE [LARGE SCALE GENOMIC DNA]</scope>
    <source>
        <strain evidence="2 3">Pla85_3_4</strain>
    </source>
</reference>
<feature type="region of interest" description="Disordered" evidence="1">
    <location>
        <begin position="427"/>
        <end position="460"/>
    </location>
</feature>
<dbReference type="Proteomes" id="UP000317648">
    <property type="component" value="Chromosome"/>
</dbReference>
<dbReference type="OrthoDB" id="231890at2"/>
<dbReference type="EMBL" id="CP036433">
    <property type="protein sequence ID" value="QDU95448.1"/>
    <property type="molecule type" value="Genomic_DNA"/>
</dbReference>
<accession>A0A518DUE3</accession>
<dbReference type="SUPFAM" id="SSF51556">
    <property type="entry name" value="Metallo-dependent hydrolases"/>
    <property type="match status" value="1"/>
</dbReference>
<dbReference type="AlphaFoldDB" id="A0A518DUE3"/>
<name>A0A518DUE3_9BACT</name>
<dbReference type="GO" id="GO:0016853">
    <property type="term" value="F:isomerase activity"/>
    <property type="evidence" value="ECO:0007669"/>
    <property type="project" value="UniProtKB-KW"/>
</dbReference>
<dbReference type="UniPathway" id="UPA00246"/>
<keyword evidence="3" id="KW-1185">Reference proteome</keyword>
<gene>
    <name evidence="2" type="ORF">Pla8534_32630</name>
</gene>
<evidence type="ECO:0000313" key="2">
    <source>
        <dbReference type="EMBL" id="QDU95448.1"/>
    </source>
</evidence>
<dbReference type="Gene3D" id="3.20.20.140">
    <property type="entry name" value="Metal-dependent hydrolases"/>
    <property type="match status" value="1"/>
</dbReference>
<dbReference type="KEGG" id="lcre:Pla8534_32630"/>
<protein>
    <submittedName>
        <fullName evidence="2">Glucuronate isomerase</fullName>
    </submittedName>
</protein>
<dbReference type="InterPro" id="IPR032466">
    <property type="entry name" value="Metal_Hydrolase"/>
</dbReference>
<sequence length="460" mass="51963">MSLELRNRLFNELNSLTLIDPHTHINPHAPASTTLADILGYHYYTELAHSAGMPKSEIEQQDLDPRELVGRLFENLEPLANTIQYSWFVEIAQAFFGLEGDELKSGDWSTLYETALAKMAADDWADQVLAQSKLEAVFLTNSFDDDLEGFDSDVYIPCLRTDDLVFQLGEESVRERLANTTGIEVHDVATLDEAIGKLFEKFISRGVRACAISLPPDFSPKKITPGRANTAIDEVCTKGAGANVQQHRAAAQFIFWKIAEYCKECRLPFDLMIGVNRNVYTDGVHQGRDLYDSRVSLIQYRELFNAFPEVKFPISVLASVTNQELASYAWIFPNVLTNGHWWYSNTPTFIEHDASARLEAVPATKQIGYYSDMYKLEFALPKFNMYKRILAKILSERYVIDRNWTEERALALGRQVLRGNVDATFPDRKPPKIDSAIYNDPALSDKSSQQEPEAGGSSIF</sequence>
<evidence type="ECO:0000256" key="1">
    <source>
        <dbReference type="SAM" id="MobiDB-lite"/>
    </source>
</evidence>
<keyword evidence="2" id="KW-0413">Isomerase</keyword>
<evidence type="ECO:0000313" key="3">
    <source>
        <dbReference type="Proteomes" id="UP000317648"/>
    </source>
</evidence>
<dbReference type="Gene3D" id="1.10.2020.10">
    <property type="entry name" value="uronate isomerase, domain 2, chain A"/>
    <property type="match status" value="1"/>
</dbReference>
<dbReference type="RefSeq" id="WP_145054186.1">
    <property type="nucleotide sequence ID" value="NZ_CP036433.1"/>
</dbReference>
<proteinExistence type="predicted"/>